<feature type="chain" id="PRO_5046140252" evidence="3">
    <location>
        <begin position="31"/>
        <end position="244"/>
    </location>
</feature>
<dbReference type="InterPro" id="IPR036430">
    <property type="entry name" value="RNase_T2-like_sf"/>
</dbReference>
<dbReference type="PANTHER" id="PTHR11240">
    <property type="entry name" value="RIBONUCLEASE T2"/>
    <property type="match status" value="1"/>
</dbReference>
<organism evidence="4 5">
    <name type="scientific">Parasphingorhabdus litoris</name>
    <dbReference type="NCBI Taxonomy" id="394733"/>
    <lineage>
        <taxon>Bacteria</taxon>
        <taxon>Pseudomonadati</taxon>
        <taxon>Pseudomonadota</taxon>
        <taxon>Alphaproteobacteria</taxon>
        <taxon>Sphingomonadales</taxon>
        <taxon>Sphingomonadaceae</taxon>
        <taxon>Parasphingorhabdus</taxon>
    </lineage>
</organism>
<proteinExistence type="inferred from homology"/>
<dbReference type="PANTHER" id="PTHR11240:SF22">
    <property type="entry name" value="RIBONUCLEASE T2"/>
    <property type="match status" value="1"/>
</dbReference>
<reference evidence="5" key="1">
    <citation type="journal article" date="2019" name="Int. J. Syst. Evol. Microbiol.">
        <title>The Global Catalogue of Microorganisms (GCM) 10K type strain sequencing project: providing services to taxonomists for standard genome sequencing and annotation.</title>
        <authorList>
            <consortium name="The Broad Institute Genomics Platform"/>
            <consortium name="The Broad Institute Genome Sequencing Center for Infectious Disease"/>
            <person name="Wu L."/>
            <person name="Ma J."/>
        </authorList>
    </citation>
    <scope>NUCLEOTIDE SEQUENCE [LARGE SCALE GENOMIC DNA]</scope>
    <source>
        <strain evidence="5">JCM 14162</strain>
    </source>
</reference>
<protein>
    <submittedName>
        <fullName evidence="4">Ribonuclease T(2)</fullName>
    </submittedName>
</protein>
<evidence type="ECO:0000256" key="2">
    <source>
        <dbReference type="RuleBase" id="RU004328"/>
    </source>
</evidence>
<comment type="similarity">
    <text evidence="1 2">Belongs to the RNase T2 family.</text>
</comment>
<comment type="caution">
    <text evidence="4">The sequence shown here is derived from an EMBL/GenBank/DDBJ whole genome shotgun (WGS) entry which is preliminary data.</text>
</comment>
<sequence length="244" mass="27348">MTRATLYISAIQAATLITALSLTVSAQAQAYQCRAPALTKPAAPASKPAKEPRRITPVSGYTLAMSWSPEYCRLRKDSARDKNQCSGDDGSFGFILHGLWPDAQGNSYPQWCRATKALSPALVKRNFCMMPSTRLMAKEWAKHGTCMTRRPETYFRISQIMFGAVEFPNMDRLSRSPLTAGGLREAFAAANEGLQSDMIRLKVNRRGWLEEVRLCLGKSFRPQRCPRNMRGLKDDRPVKIWRGA</sequence>
<name>A0ABP3KA15_9SPHN</name>
<evidence type="ECO:0000256" key="1">
    <source>
        <dbReference type="ARBA" id="ARBA00007469"/>
    </source>
</evidence>
<keyword evidence="3" id="KW-0732">Signal</keyword>
<dbReference type="Proteomes" id="UP001500713">
    <property type="component" value="Unassembled WGS sequence"/>
</dbReference>
<evidence type="ECO:0000256" key="3">
    <source>
        <dbReference type="SAM" id="SignalP"/>
    </source>
</evidence>
<dbReference type="InterPro" id="IPR018188">
    <property type="entry name" value="RNase_T2_His_AS_1"/>
</dbReference>
<dbReference type="EMBL" id="BAAAEM010000002">
    <property type="protein sequence ID" value="GAA0474646.1"/>
    <property type="molecule type" value="Genomic_DNA"/>
</dbReference>
<gene>
    <name evidence="4" type="ORF">GCM10009096_15230</name>
</gene>
<evidence type="ECO:0000313" key="4">
    <source>
        <dbReference type="EMBL" id="GAA0474646.1"/>
    </source>
</evidence>
<keyword evidence="5" id="KW-1185">Reference proteome</keyword>
<dbReference type="InterPro" id="IPR001568">
    <property type="entry name" value="RNase_T2-like"/>
</dbReference>
<dbReference type="Pfam" id="PF00445">
    <property type="entry name" value="Ribonuclease_T2"/>
    <property type="match status" value="1"/>
</dbReference>
<feature type="signal peptide" evidence="3">
    <location>
        <begin position="1"/>
        <end position="30"/>
    </location>
</feature>
<accession>A0ABP3KA15</accession>
<dbReference type="PROSITE" id="PS00530">
    <property type="entry name" value="RNASE_T2_1"/>
    <property type="match status" value="1"/>
</dbReference>
<dbReference type="Gene3D" id="3.90.730.10">
    <property type="entry name" value="Ribonuclease T2-like"/>
    <property type="match status" value="1"/>
</dbReference>
<evidence type="ECO:0000313" key="5">
    <source>
        <dbReference type="Proteomes" id="UP001500713"/>
    </source>
</evidence>
<dbReference type="SUPFAM" id="SSF55895">
    <property type="entry name" value="Ribonuclease Rh-like"/>
    <property type="match status" value="1"/>
</dbReference>